<dbReference type="GO" id="GO:0010506">
    <property type="term" value="P:regulation of autophagy"/>
    <property type="evidence" value="ECO:0007669"/>
    <property type="project" value="InterPro"/>
</dbReference>
<keyword evidence="4" id="KW-0723">Serine/threonine-protein kinase</keyword>
<organism evidence="7 8">
    <name type="scientific">Megaselia scalaris</name>
    <name type="common">Humpbacked fly</name>
    <name type="synonym">Phora scalaris</name>
    <dbReference type="NCBI Taxonomy" id="36166"/>
    <lineage>
        <taxon>Eukaryota</taxon>
        <taxon>Metazoa</taxon>
        <taxon>Ecdysozoa</taxon>
        <taxon>Arthropoda</taxon>
        <taxon>Hexapoda</taxon>
        <taxon>Insecta</taxon>
        <taxon>Pterygota</taxon>
        <taxon>Neoptera</taxon>
        <taxon>Endopterygota</taxon>
        <taxon>Diptera</taxon>
        <taxon>Brachycera</taxon>
        <taxon>Muscomorpha</taxon>
        <taxon>Platypezoidea</taxon>
        <taxon>Phoridae</taxon>
        <taxon>Megaseliini</taxon>
        <taxon>Megaselia</taxon>
    </lineage>
</organism>
<proteinExistence type="inferred from homology"/>
<dbReference type="GO" id="GO:0005524">
    <property type="term" value="F:ATP binding"/>
    <property type="evidence" value="ECO:0007669"/>
    <property type="project" value="UniProtKB-UniRule"/>
</dbReference>
<dbReference type="SUPFAM" id="SSF56112">
    <property type="entry name" value="Protein kinase-like (PK-like)"/>
    <property type="match status" value="1"/>
</dbReference>
<dbReference type="HOGENOM" id="CLU_000288_63_0_1"/>
<protein>
    <recommendedName>
        <fullName evidence="6">Protein kinase domain-containing protein</fullName>
    </recommendedName>
</protein>
<dbReference type="GO" id="GO:0006914">
    <property type="term" value="P:autophagy"/>
    <property type="evidence" value="ECO:0007669"/>
    <property type="project" value="UniProtKB-ARBA"/>
</dbReference>
<evidence type="ECO:0000256" key="2">
    <source>
        <dbReference type="ARBA" id="ARBA00022840"/>
    </source>
</evidence>
<sequence>MISIGEITYDESKILGEGAFGKVYDGRFRLEKAAVKKVKFNQVSLKKVLEEARILRTLCCSHPNIIRMFDVQADKNHIYICMEYCDGGSFEDFLSAQKLTEEMAKYFIPQICKGLEALHLNKIVHRDLKPDNILLKFQNVTGNLEIILKISDFGVSRFILDGMNANTFAGTEVYMAPEVLSYVLYNEMCDMWSVGIILFKGLTGQFPFTSLTYLVNAFRQKKELFIENKLKSYTISQALKDLIQKLLIVNPHKRLTVNEMANHNYLEECYRSNVQTGFVMDWYSQRNSRTKLQTSQIFGMSPGLAFGLGIAALGLLGFGIYNINKPSDSRKQAEKK</sequence>
<keyword evidence="8" id="KW-1185">Reference proteome</keyword>
<evidence type="ECO:0000256" key="5">
    <source>
        <dbReference type="SAM" id="Phobius"/>
    </source>
</evidence>
<comment type="similarity">
    <text evidence="4">Belongs to the protein kinase superfamily.</text>
</comment>
<evidence type="ECO:0000313" key="8">
    <source>
        <dbReference type="Proteomes" id="UP000015102"/>
    </source>
</evidence>
<keyword evidence="5" id="KW-0472">Membrane</keyword>
<feature type="binding site" evidence="3">
    <location>
        <position position="37"/>
    </location>
    <ligand>
        <name>ATP</name>
        <dbReference type="ChEBI" id="CHEBI:30616"/>
    </ligand>
</feature>
<dbReference type="PROSITE" id="PS00107">
    <property type="entry name" value="PROTEIN_KINASE_ATP"/>
    <property type="match status" value="1"/>
</dbReference>
<dbReference type="STRING" id="36166.T1GS47"/>
<dbReference type="OMA" id="TANEIEC"/>
<evidence type="ECO:0000256" key="3">
    <source>
        <dbReference type="PROSITE-ProRule" id="PRU10141"/>
    </source>
</evidence>
<dbReference type="InterPro" id="IPR008271">
    <property type="entry name" value="Ser/Thr_kinase_AS"/>
</dbReference>
<reference evidence="7" key="2">
    <citation type="submission" date="2015-06" db="UniProtKB">
        <authorList>
            <consortium name="EnsemblMetazoa"/>
        </authorList>
    </citation>
    <scope>IDENTIFICATION</scope>
</reference>
<dbReference type="Gene3D" id="1.10.510.10">
    <property type="entry name" value="Transferase(Phosphotransferase) domain 1"/>
    <property type="match status" value="1"/>
</dbReference>
<feature type="domain" description="Protein kinase" evidence="6">
    <location>
        <begin position="9"/>
        <end position="266"/>
    </location>
</feature>
<dbReference type="InterPro" id="IPR000719">
    <property type="entry name" value="Prot_kinase_dom"/>
</dbReference>
<keyword evidence="5" id="KW-0812">Transmembrane</keyword>
<dbReference type="PANTHER" id="PTHR24348">
    <property type="entry name" value="SERINE/THREONINE-PROTEIN KINASE UNC-51-RELATED"/>
    <property type="match status" value="1"/>
</dbReference>
<reference evidence="8" key="1">
    <citation type="submission" date="2013-02" db="EMBL/GenBank/DDBJ databases">
        <authorList>
            <person name="Hughes D."/>
        </authorList>
    </citation>
    <scope>NUCLEOTIDE SEQUENCE</scope>
    <source>
        <strain>Durham</strain>
        <strain evidence="8">NC isolate 2 -- Noor lab</strain>
    </source>
</reference>
<dbReference type="GO" id="GO:0005737">
    <property type="term" value="C:cytoplasm"/>
    <property type="evidence" value="ECO:0007669"/>
    <property type="project" value="TreeGrafter"/>
</dbReference>
<dbReference type="InterPro" id="IPR045269">
    <property type="entry name" value="Atg1-like"/>
</dbReference>
<dbReference type="EMBL" id="CAQQ02197380">
    <property type="status" value="NOT_ANNOTATED_CDS"/>
    <property type="molecule type" value="Genomic_DNA"/>
</dbReference>
<keyword evidence="5" id="KW-1133">Transmembrane helix</keyword>
<keyword evidence="4" id="KW-0808">Transferase</keyword>
<dbReference type="Proteomes" id="UP000015102">
    <property type="component" value="Unassembled WGS sequence"/>
</dbReference>
<feature type="transmembrane region" description="Helical" evidence="5">
    <location>
        <begin position="297"/>
        <end position="321"/>
    </location>
</feature>
<accession>T1GS47</accession>
<keyword evidence="1 3" id="KW-0547">Nucleotide-binding</keyword>
<evidence type="ECO:0000256" key="4">
    <source>
        <dbReference type="RuleBase" id="RU000304"/>
    </source>
</evidence>
<dbReference type="EnsemblMetazoa" id="MESCA006495-RA">
    <property type="protein sequence ID" value="MESCA006495-PA"/>
    <property type="gene ID" value="MESCA006495"/>
</dbReference>
<dbReference type="AlphaFoldDB" id="T1GS47"/>
<keyword evidence="2 3" id="KW-0067">ATP-binding</keyword>
<dbReference type="InterPro" id="IPR011009">
    <property type="entry name" value="Kinase-like_dom_sf"/>
</dbReference>
<dbReference type="InterPro" id="IPR017441">
    <property type="entry name" value="Protein_kinase_ATP_BS"/>
</dbReference>
<dbReference type="SMART" id="SM00220">
    <property type="entry name" value="S_TKc"/>
    <property type="match status" value="1"/>
</dbReference>
<name>T1GS47_MEGSC</name>
<dbReference type="Pfam" id="PF00069">
    <property type="entry name" value="Pkinase"/>
    <property type="match status" value="1"/>
</dbReference>
<evidence type="ECO:0000256" key="1">
    <source>
        <dbReference type="ARBA" id="ARBA00022741"/>
    </source>
</evidence>
<evidence type="ECO:0000313" key="7">
    <source>
        <dbReference type="EnsemblMetazoa" id="MESCA006495-PA"/>
    </source>
</evidence>
<dbReference type="PROSITE" id="PS00108">
    <property type="entry name" value="PROTEIN_KINASE_ST"/>
    <property type="match status" value="1"/>
</dbReference>
<evidence type="ECO:0000259" key="6">
    <source>
        <dbReference type="PROSITE" id="PS50011"/>
    </source>
</evidence>
<dbReference type="PROSITE" id="PS50011">
    <property type="entry name" value="PROTEIN_KINASE_DOM"/>
    <property type="match status" value="1"/>
</dbReference>
<keyword evidence="4" id="KW-0418">Kinase</keyword>
<dbReference type="GO" id="GO:0004674">
    <property type="term" value="F:protein serine/threonine kinase activity"/>
    <property type="evidence" value="ECO:0007669"/>
    <property type="project" value="UniProtKB-KW"/>
</dbReference>
<dbReference type="PANTHER" id="PTHR24348:SF68">
    <property type="entry name" value="SERINE_THREONINE-PROTEIN KINASE ATG1C"/>
    <property type="match status" value="1"/>
</dbReference>